<dbReference type="CDD" id="cd06986">
    <property type="entry name" value="cupin_MmsR-like_N"/>
    <property type="match status" value="1"/>
</dbReference>
<dbReference type="InterPro" id="IPR018060">
    <property type="entry name" value="HTH_AraC"/>
</dbReference>
<keyword evidence="1" id="KW-0805">Transcription regulation</keyword>
<evidence type="ECO:0000256" key="3">
    <source>
        <dbReference type="ARBA" id="ARBA00023163"/>
    </source>
</evidence>
<dbReference type="Gene3D" id="1.10.10.60">
    <property type="entry name" value="Homeodomain-like"/>
    <property type="match status" value="2"/>
</dbReference>
<dbReference type="Gene3D" id="2.60.120.280">
    <property type="entry name" value="Regulatory protein AraC"/>
    <property type="match status" value="1"/>
</dbReference>
<comment type="caution">
    <text evidence="5">The sequence shown here is derived from an EMBL/GenBank/DDBJ whole genome shotgun (WGS) entry which is preliminary data.</text>
</comment>
<evidence type="ECO:0000259" key="4">
    <source>
        <dbReference type="PROSITE" id="PS01124"/>
    </source>
</evidence>
<dbReference type="PROSITE" id="PS01124">
    <property type="entry name" value="HTH_ARAC_FAMILY_2"/>
    <property type="match status" value="1"/>
</dbReference>
<evidence type="ECO:0000313" key="6">
    <source>
        <dbReference type="Proteomes" id="UP001549122"/>
    </source>
</evidence>
<keyword evidence="3" id="KW-0804">Transcription</keyword>
<dbReference type="Proteomes" id="UP001549122">
    <property type="component" value="Unassembled WGS sequence"/>
</dbReference>
<protein>
    <submittedName>
        <fullName evidence="5">AraC-like DNA-binding protein</fullName>
    </submittedName>
</protein>
<dbReference type="RefSeq" id="WP_354364534.1">
    <property type="nucleotide sequence ID" value="NZ_JBEPLO010000006.1"/>
</dbReference>
<dbReference type="InterPro" id="IPR020449">
    <property type="entry name" value="Tscrpt_reg_AraC-type_HTH"/>
</dbReference>
<dbReference type="SUPFAM" id="SSF51215">
    <property type="entry name" value="Regulatory protein AraC"/>
    <property type="match status" value="1"/>
</dbReference>
<dbReference type="Pfam" id="PF12833">
    <property type="entry name" value="HTH_18"/>
    <property type="match status" value="1"/>
</dbReference>
<keyword evidence="6" id="KW-1185">Reference proteome</keyword>
<dbReference type="InterPro" id="IPR037923">
    <property type="entry name" value="HTH-like"/>
</dbReference>
<dbReference type="PANTHER" id="PTHR43280">
    <property type="entry name" value="ARAC-FAMILY TRANSCRIPTIONAL REGULATOR"/>
    <property type="match status" value="1"/>
</dbReference>
<evidence type="ECO:0000256" key="2">
    <source>
        <dbReference type="ARBA" id="ARBA00023125"/>
    </source>
</evidence>
<reference evidence="5 6" key="1">
    <citation type="submission" date="2024-06" db="EMBL/GenBank/DDBJ databases">
        <title>Genomic Encyclopedia of Type Strains, Phase IV (KMG-IV): sequencing the most valuable type-strain genomes for metagenomic binning, comparative biology and taxonomic classification.</title>
        <authorList>
            <person name="Goeker M."/>
        </authorList>
    </citation>
    <scope>NUCLEOTIDE SEQUENCE [LARGE SCALE GENOMIC DNA]</scope>
    <source>
        <strain evidence="5 6">DSM 28303</strain>
    </source>
</reference>
<proteinExistence type="predicted"/>
<dbReference type="EMBL" id="JBEPLO010000006">
    <property type="protein sequence ID" value="MET3557672.1"/>
    <property type="molecule type" value="Genomic_DNA"/>
</dbReference>
<dbReference type="PRINTS" id="PR00032">
    <property type="entry name" value="HTHARAC"/>
</dbReference>
<dbReference type="InterPro" id="IPR018062">
    <property type="entry name" value="HTH_AraC-typ_CS"/>
</dbReference>
<keyword evidence="2" id="KW-0238">DNA-binding</keyword>
<gene>
    <name evidence="5" type="ORF">ABID29_000782</name>
</gene>
<evidence type="ECO:0000313" key="5">
    <source>
        <dbReference type="EMBL" id="MET3557672.1"/>
    </source>
</evidence>
<dbReference type="InterPro" id="IPR009057">
    <property type="entry name" value="Homeodomain-like_sf"/>
</dbReference>
<accession>A0ABV2FGJ4</accession>
<dbReference type="SUPFAM" id="SSF46689">
    <property type="entry name" value="Homeodomain-like"/>
    <property type="match status" value="2"/>
</dbReference>
<dbReference type="PANTHER" id="PTHR43280:SF30">
    <property type="entry name" value="MMSAB OPERON REGULATORY PROTEIN"/>
    <property type="match status" value="1"/>
</dbReference>
<dbReference type="SMART" id="SM00342">
    <property type="entry name" value="HTH_ARAC"/>
    <property type="match status" value="1"/>
</dbReference>
<organism evidence="5 6">
    <name type="scientific">Streptococcus rupicaprae</name>
    <dbReference type="NCBI Taxonomy" id="759619"/>
    <lineage>
        <taxon>Bacteria</taxon>
        <taxon>Bacillati</taxon>
        <taxon>Bacillota</taxon>
        <taxon>Bacilli</taxon>
        <taxon>Lactobacillales</taxon>
        <taxon>Streptococcaceae</taxon>
        <taxon>Streptococcus</taxon>
    </lineage>
</organism>
<feature type="domain" description="HTH araC/xylS-type" evidence="4">
    <location>
        <begin position="175"/>
        <end position="274"/>
    </location>
</feature>
<name>A0ABV2FGJ4_9STRE</name>
<dbReference type="Pfam" id="PF02311">
    <property type="entry name" value="AraC_binding"/>
    <property type="match status" value="1"/>
</dbReference>
<dbReference type="InterPro" id="IPR003313">
    <property type="entry name" value="AraC-bd"/>
</dbReference>
<sequence length="278" mass="32123">MLFAELNTDTMDLSIDFYGFEECAPSYSFGPAIRDNYVIHYISQGKGTFYYKNQEIPLSAGDLFLLKANETTFYQADSEDPWSYYWIGIGGNKADLYFGLSSLGEVAYIQHNKKQSTKKVAKQMIQLITQAEEKERTIGNQLELLSQAYQLLYELNILSPNSSSHELSQTEKICQECRHVIEKHYSIDGLSISSIAQKLNVNRSYLTTLFKKYYHVSPKDYLLQTRMKRAKQLLENTQESIKVISYSVGYLDPLYFSKAFKEFYSMSPSQFRKNDRGI</sequence>
<dbReference type="PROSITE" id="PS00041">
    <property type="entry name" value="HTH_ARAC_FAMILY_1"/>
    <property type="match status" value="1"/>
</dbReference>
<evidence type="ECO:0000256" key="1">
    <source>
        <dbReference type="ARBA" id="ARBA00023015"/>
    </source>
</evidence>